<dbReference type="PROSITE" id="PS50835">
    <property type="entry name" value="IG_LIKE"/>
    <property type="match status" value="1"/>
</dbReference>
<feature type="compositionally biased region" description="Basic and acidic residues" evidence="1">
    <location>
        <begin position="145"/>
        <end position="160"/>
    </location>
</feature>
<dbReference type="SUPFAM" id="SSF48726">
    <property type="entry name" value="Immunoglobulin"/>
    <property type="match status" value="1"/>
</dbReference>
<keyword evidence="5" id="KW-1185">Reference proteome</keyword>
<dbReference type="AlphaFoldDB" id="A0AAV1QMS1"/>
<dbReference type="Gene3D" id="2.60.40.10">
    <property type="entry name" value="Immunoglobulins"/>
    <property type="match status" value="1"/>
</dbReference>
<feature type="domain" description="Ig-like" evidence="3">
    <location>
        <begin position="1"/>
        <end position="86"/>
    </location>
</feature>
<gene>
    <name evidence="4" type="ORF">FSCOSCO3_A034585</name>
</gene>
<keyword evidence="2" id="KW-0472">Membrane</keyword>
<comment type="caution">
    <text evidence="4">The sequence shown here is derived from an EMBL/GenBank/DDBJ whole genome shotgun (WGS) entry which is preliminary data.</text>
</comment>
<feature type="region of interest" description="Disordered" evidence="1">
    <location>
        <begin position="125"/>
        <end position="178"/>
    </location>
</feature>
<evidence type="ECO:0000256" key="2">
    <source>
        <dbReference type="SAM" id="Phobius"/>
    </source>
</evidence>
<feature type="compositionally biased region" description="Polar residues" evidence="1">
    <location>
        <begin position="125"/>
        <end position="138"/>
    </location>
</feature>
<dbReference type="CDD" id="cd00096">
    <property type="entry name" value="Ig"/>
    <property type="match status" value="1"/>
</dbReference>
<evidence type="ECO:0000256" key="1">
    <source>
        <dbReference type="SAM" id="MobiDB-lite"/>
    </source>
</evidence>
<organism evidence="4 5">
    <name type="scientific">Scomber scombrus</name>
    <name type="common">Atlantic mackerel</name>
    <name type="synonym">Scomber vernalis</name>
    <dbReference type="NCBI Taxonomy" id="13677"/>
    <lineage>
        <taxon>Eukaryota</taxon>
        <taxon>Metazoa</taxon>
        <taxon>Chordata</taxon>
        <taxon>Craniata</taxon>
        <taxon>Vertebrata</taxon>
        <taxon>Euteleostomi</taxon>
        <taxon>Actinopterygii</taxon>
        <taxon>Neopterygii</taxon>
        <taxon>Teleostei</taxon>
        <taxon>Neoteleostei</taxon>
        <taxon>Acanthomorphata</taxon>
        <taxon>Pelagiaria</taxon>
        <taxon>Scombriformes</taxon>
        <taxon>Scombridae</taxon>
        <taxon>Scomber</taxon>
    </lineage>
</organism>
<protein>
    <submittedName>
        <fullName evidence="4">Selection and upkeep of intraepithelial T-cells protein 2</fullName>
    </submittedName>
</protein>
<name>A0AAV1QMS1_SCOSC</name>
<keyword evidence="2" id="KW-1133">Transmembrane helix</keyword>
<sequence>TGSAPKPSVRILNQTLIRALLQCEVRGAFPKPELEWQGGANILPDEELKVTERGGLYDIILQTTVTKTDNYRCVATQKEISHQTYAGTFVYFSWVTICIIVVIVILAPGLTILLYKKSRKASLAQSRRQPSSPVSTRSGRSEQQAVREEEAVEMNARDEGTPSLEADLDLQLSAEKHS</sequence>
<reference evidence="4 5" key="1">
    <citation type="submission" date="2024-01" db="EMBL/GenBank/DDBJ databases">
        <authorList>
            <person name="Alioto T."/>
            <person name="Alioto T."/>
            <person name="Gomez Garrido J."/>
        </authorList>
    </citation>
    <scope>NUCLEOTIDE SEQUENCE [LARGE SCALE GENOMIC DNA]</scope>
</reference>
<dbReference type="InterPro" id="IPR013783">
    <property type="entry name" value="Ig-like_fold"/>
</dbReference>
<evidence type="ECO:0000259" key="3">
    <source>
        <dbReference type="PROSITE" id="PS50835"/>
    </source>
</evidence>
<dbReference type="Proteomes" id="UP001314229">
    <property type="component" value="Unassembled WGS sequence"/>
</dbReference>
<dbReference type="InterPro" id="IPR007110">
    <property type="entry name" value="Ig-like_dom"/>
</dbReference>
<feature type="non-terminal residue" evidence="4">
    <location>
        <position position="1"/>
    </location>
</feature>
<feature type="transmembrane region" description="Helical" evidence="2">
    <location>
        <begin position="91"/>
        <end position="115"/>
    </location>
</feature>
<dbReference type="EMBL" id="CAWUFR010001664">
    <property type="protein sequence ID" value="CAK6984184.1"/>
    <property type="molecule type" value="Genomic_DNA"/>
</dbReference>
<proteinExistence type="predicted"/>
<evidence type="ECO:0000313" key="4">
    <source>
        <dbReference type="EMBL" id="CAK6984184.1"/>
    </source>
</evidence>
<evidence type="ECO:0000313" key="5">
    <source>
        <dbReference type="Proteomes" id="UP001314229"/>
    </source>
</evidence>
<dbReference type="InterPro" id="IPR036179">
    <property type="entry name" value="Ig-like_dom_sf"/>
</dbReference>
<keyword evidence="2" id="KW-0812">Transmembrane</keyword>
<accession>A0AAV1QMS1</accession>